<dbReference type="Proteomes" id="UP000233551">
    <property type="component" value="Unassembled WGS sequence"/>
</dbReference>
<feature type="compositionally biased region" description="Basic and acidic residues" evidence="1">
    <location>
        <begin position="112"/>
        <end position="126"/>
    </location>
</feature>
<gene>
    <name evidence="2" type="ORF">CRG98_022428</name>
</gene>
<reference evidence="2 3" key="1">
    <citation type="submission" date="2017-11" db="EMBL/GenBank/DDBJ databases">
        <title>De-novo sequencing of pomegranate (Punica granatum L.) genome.</title>
        <authorList>
            <person name="Akparov Z."/>
            <person name="Amiraslanov A."/>
            <person name="Hajiyeva S."/>
            <person name="Abbasov M."/>
            <person name="Kaur K."/>
            <person name="Hamwieh A."/>
            <person name="Solovyev V."/>
            <person name="Salamov A."/>
            <person name="Braich B."/>
            <person name="Kosarev P."/>
            <person name="Mahmoud A."/>
            <person name="Hajiyev E."/>
            <person name="Babayeva S."/>
            <person name="Izzatullayeva V."/>
            <person name="Mammadov A."/>
            <person name="Mammadov A."/>
            <person name="Sharifova S."/>
            <person name="Ojaghi J."/>
            <person name="Eynullazada K."/>
            <person name="Bayramov B."/>
            <person name="Abdulazimova A."/>
            <person name="Shahmuradov I."/>
        </authorList>
    </citation>
    <scope>NUCLEOTIDE SEQUENCE [LARGE SCALE GENOMIC DNA]</scope>
    <source>
        <strain evidence="3">cv. AG2017</strain>
        <tissue evidence="2">Leaf</tissue>
    </source>
</reference>
<protein>
    <submittedName>
        <fullName evidence="2">Uncharacterized protein</fullName>
    </submittedName>
</protein>
<evidence type="ECO:0000256" key="1">
    <source>
        <dbReference type="SAM" id="MobiDB-lite"/>
    </source>
</evidence>
<name>A0A2I0JLI8_PUNGR</name>
<accession>A0A2I0JLI8</accession>
<evidence type="ECO:0000313" key="2">
    <source>
        <dbReference type="EMBL" id="PKI57138.1"/>
    </source>
</evidence>
<feature type="region of interest" description="Disordered" evidence="1">
    <location>
        <begin position="34"/>
        <end position="63"/>
    </location>
</feature>
<comment type="caution">
    <text evidence="2">The sequence shown here is derived from an EMBL/GenBank/DDBJ whole genome shotgun (WGS) entry which is preliminary data.</text>
</comment>
<evidence type="ECO:0000313" key="3">
    <source>
        <dbReference type="Proteomes" id="UP000233551"/>
    </source>
</evidence>
<sequence length="239" mass="26460">MTSFSCKLSLKRRRAATAAASRTVPTPHAAAIKSMRSLLGRPSSDASDQLRSSSSSASSSFSLNERLGVRDDRLLLRDENEGRENDSFGDFHSASGDGFIIKELPPSVDTQAESREPKEKEQEKDMSSPPLALEDLAAAARTNTFSTHAEDFGKFDTLALTPIATVSHSEEMGSEGGWGGRRRRTPMFRASRQRGRQRRHFWQFKGWLTELGPAQPPREISITVGTRKKTAGLKHLTEW</sequence>
<feature type="compositionally biased region" description="Low complexity" evidence="1">
    <location>
        <begin position="43"/>
        <end position="63"/>
    </location>
</feature>
<feature type="region of interest" description="Disordered" evidence="1">
    <location>
        <begin position="99"/>
        <end position="130"/>
    </location>
</feature>
<proteinExistence type="predicted"/>
<dbReference type="AlphaFoldDB" id="A0A2I0JLI8"/>
<dbReference type="EMBL" id="PGOL01001531">
    <property type="protein sequence ID" value="PKI57138.1"/>
    <property type="molecule type" value="Genomic_DNA"/>
</dbReference>
<keyword evidence="3" id="KW-1185">Reference proteome</keyword>
<organism evidence="2 3">
    <name type="scientific">Punica granatum</name>
    <name type="common">Pomegranate</name>
    <dbReference type="NCBI Taxonomy" id="22663"/>
    <lineage>
        <taxon>Eukaryota</taxon>
        <taxon>Viridiplantae</taxon>
        <taxon>Streptophyta</taxon>
        <taxon>Embryophyta</taxon>
        <taxon>Tracheophyta</taxon>
        <taxon>Spermatophyta</taxon>
        <taxon>Magnoliopsida</taxon>
        <taxon>eudicotyledons</taxon>
        <taxon>Gunneridae</taxon>
        <taxon>Pentapetalae</taxon>
        <taxon>rosids</taxon>
        <taxon>malvids</taxon>
        <taxon>Myrtales</taxon>
        <taxon>Lythraceae</taxon>
        <taxon>Punica</taxon>
    </lineage>
</organism>